<evidence type="ECO:0000313" key="3">
    <source>
        <dbReference type="Proteomes" id="UP000886595"/>
    </source>
</evidence>
<reference evidence="2 3" key="1">
    <citation type="submission" date="2020-02" db="EMBL/GenBank/DDBJ databases">
        <authorList>
            <person name="Ma Q."/>
            <person name="Huang Y."/>
            <person name="Song X."/>
            <person name="Pei D."/>
        </authorList>
    </citation>
    <scope>NUCLEOTIDE SEQUENCE [LARGE SCALE GENOMIC DNA]</scope>
    <source>
        <strain evidence="2">Sxm20200214</strain>
        <tissue evidence="2">Leaf</tissue>
    </source>
</reference>
<comment type="caution">
    <text evidence="2">The sequence shown here is derived from an EMBL/GenBank/DDBJ whole genome shotgun (WGS) entry which is preliminary data.</text>
</comment>
<accession>A0A8X7WHW6</accession>
<sequence length="174" mass="18430">MVVAFCLLMEVEKAKNSIDLNKGPGDESGDHIVPTYTPPDTNKDMIPYATAMDSSMDGAGGGGYEAPDGRKYYAPTRPVFHGGAAYWDDLMASRYATELNMIYGVAGSENVGYPSTDLVIGSSENTYQHQLMRATTGPPTFLSNGGTCVNAGMVNNKLGAFGGGMMGDGTWEKC</sequence>
<name>A0A8X7WHW6_BRACI</name>
<proteinExistence type="predicted"/>
<dbReference type="EMBL" id="JAAMPC010000001">
    <property type="protein sequence ID" value="KAG2329946.1"/>
    <property type="molecule type" value="Genomic_DNA"/>
</dbReference>
<dbReference type="AlphaFoldDB" id="A0A8X7WHW6"/>
<organism evidence="2 3">
    <name type="scientific">Brassica carinata</name>
    <name type="common">Ethiopian mustard</name>
    <name type="synonym">Abyssinian cabbage</name>
    <dbReference type="NCBI Taxonomy" id="52824"/>
    <lineage>
        <taxon>Eukaryota</taxon>
        <taxon>Viridiplantae</taxon>
        <taxon>Streptophyta</taxon>
        <taxon>Embryophyta</taxon>
        <taxon>Tracheophyta</taxon>
        <taxon>Spermatophyta</taxon>
        <taxon>Magnoliopsida</taxon>
        <taxon>eudicotyledons</taxon>
        <taxon>Gunneridae</taxon>
        <taxon>Pentapetalae</taxon>
        <taxon>rosids</taxon>
        <taxon>malvids</taxon>
        <taxon>Brassicales</taxon>
        <taxon>Brassicaceae</taxon>
        <taxon>Brassiceae</taxon>
        <taxon>Brassica</taxon>
    </lineage>
</organism>
<feature type="region of interest" description="Disordered" evidence="1">
    <location>
        <begin position="18"/>
        <end position="39"/>
    </location>
</feature>
<keyword evidence="3" id="KW-1185">Reference proteome</keyword>
<evidence type="ECO:0000313" key="2">
    <source>
        <dbReference type="EMBL" id="KAG2329946.1"/>
    </source>
</evidence>
<dbReference type="Proteomes" id="UP000886595">
    <property type="component" value="Unassembled WGS sequence"/>
</dbReference>
<protein>
    <submittedName>
        <fullName evidence="2">Uncharacterized protein</fullName>
    </submittedName>
</protein>
<evidence type="ECO:0000256" key="1">
    <source>
        <dbReference type="SAM" id="MobiDB-lite"/>
    </source>
</evidence>
<gene>
    <name evidence="2" type="ORF">Bca52824_001126</name>
</gene>